<dbReference type="GO" id="GO:0004664">
    <property type="term" value="F:prephenate dehydratase activity"/>
    <property type="evidence" value="ECO:0007669"/>
    <property type="project" value="InterPro"/>
</dbReference>
<dbReference type="Pfam" id="PF00800">
    <property type="entry name" value="PDT"/>
    <property type="match status" value="3"/>
</dbReference>
<evidence type="ECO:0000256" key="2">
    <source>
        <dbReference type="ARBA" id="ARBA00023141"/>
    </source>
</evidence>
<dbReference type="PANTHER" id="PTHR21022:SF19">
    <property type="entry name" value="PREPHENATE DEHYDRATASE-RELATED"/>
    <property type="match status" value="1"/>
</dbReference>
<dbReference type="PROSITE" id="PS51171">
    <property type="entry name" value="PREPHENATE_DEHYDR_3"/>
    <property type="match status" value="1"/>
</dbReference>
<evidence type="ECO:0000256" key="1">
    <source>
        <dbReference type="ARBA" id="ARBA00022605"/>
    </source>
</evidence>
<feature type="region of interest" description="Disordered" evidence="6">
    <location>
        <begin position="1"/>
        <end position="31"/>
    </location>
</feature>
<feature type="compositionally biased region" description="Low complexity" evidence="6">
    <location>
        <begin position="1"/>
        <end position="26"/>
    </location>
</feature>
<feature type="compositionally biased region" description="Low complexity" evidence="6">
    <location>
        <begin position="316"/>
        <end position="325"/>
    </location>
</feature>
<evidence type="ECO:0000256" key="4">
    <source>
        <dbReference type="ARBA" id="ARBA00023239"/>
    </source>
</evidence>
<keyword evidence="4" id="KW-0456">Lyase</keyword>
<reference evidence="8" key="1">
    <citation type="journal article" date="2023" name="PhytoFront">
        <title>Draft Genome Resources of Seven Strains of Tilletia horrida, Causal Agent of Kernel Smut of Rice.</title>
        <authorList>
            <person name="Khanal S."/>
            <person name="Antony Babu S."/>
            <person name="Zhou X.G."/>
        </authorList>
    </citation>
    <scope>NUCLEOTIDE SEQUENCE</scope>
    <source>
        <strain evidence="8">TX3</strain>
    </source>
</reference>
<sequence length="401" mass="41328">MASTSSAVQASSSSSSSSDTAPRSQAFYLGPRGTYSHGVARAVFHATRPSAPPTPGVPSVAPSSSSSAAAQVQLVPCATISRTLDAALGAVRRAETDDQRNSAVPAKGHGDGGRGAYAVLPIENSTFGPVRETLDALQRAGISIAPAGDTAPAPDSDSVPFIVGEYRLAVSHTLLAGPGTKRRLRDLARGSVKAPPQEDGHGTNGGPHLTQAAPPAISISTSSLGDGRGEPDLELDELAPLGEILSHEQALGQCSIFMKTYAPRARRTPVSSTALASEEALHRDYGVPLPPAGSSGSNGHTQVRPNDADANDADTSRSPSLPSSHPAALVAAIGSELCAEIYGLSILCRHIEDRKDNTTRFIVVRVDAPPTAGRRPPADEDSPELSALRPFEGVPVYGNRG</sequence>
<dbReference type="Gene3D" id="3.40.190.10">
    <property type="entry name" value="Periplasmic binding protein-like II"/>
    <property type="match status" value="2"/>
</dbReference>
<dbReference type="GO" id="GO:0009094">
    <property type="term" value="P:L-phenylalanine biosynthetic process"/>
    <property type="evidence" value="ECO:0007669"/>
    <property type="project" value="UniProtKB-KW"/>
</dbReference>
<name>A0AAN6G6T9_9BASI</name>
<feature type="region of interest" description="Disordered" evidence="6">
    <location>
        <begin position="181"/>
        <end position="213"/>
    </location>
</feature>
<proteinExistence type="predicted"/>
<evidence type="ECO:0000256" key="6">
    <source>
        <dbReference type="SAM" id="MobiDB-lite"/>
    </source>
</evidence>
<evidence type="ECO:0000313" key="9">
    <source>
        <dbReference type="Proteomes" id="UP001176521"/>
    </source>
</evidence>
<dbReference type="GO" id="GO:0005737">
    <property type="term" value="C:cytoplasm"/>
    <property type="evidence" value="ECO:0007669"/>
    <property type="project" value="TreeGrafter"/>
</dbReference>
<dbReference type="InterPro" id="IPR001086">
    <property type="entry name" value="Preph_deHydtase"/>
</dbReference>
<feature type="domain" description="Prephenate dehydratase" evidence="7">
    <location>
        <begin position="25"/>
        <end position="366"/>
    </location>
</feature>
<evidence type="ECO:0000313" key="8">
    <source>
        <dbReference type="EMBL" id="KAK0520646.1"/>
    </source>
</evidence>
<keyword evidence="3" id="KW-0584">Phenylalanine biosynthesis</keyword>
<organism evidence="8 9">
    <name type="scientific">Tilletia horrida</name>
    <dbReference type="NCBI Taxonomy" id="155126"/>
    <lineage>
        <taxon>Eukaryota</taxon>
        <taxon>Fungi</taxon>
        <taxon>Dikarya</taxon>
        <taxon>Basidiomycota</taxon>
        <taxon>Ustilaginomycotina</taxon>
        <taxon>Exobasidiomycetes</taxon>
        <taxon>Tilletiales</taxon>
        <taxon>Tilletiaceae</taxon>
        <taxon>Tilletia</taxon>
    </lineage>
</organism>
<keyword evidence="9" id="KW-1185">Reference proteome</keyword>
<dbReference type="Proteomes" id="UP001176521">
    <property type="component" value="Unassembled WGS sequence"/>
</dbReference>
<gene>
    <name evidence="8" type="ORF">OC842_007033</name>
</gene>
<feature type="region of interest" description="Disordered" evidence="6">
    <location>
        <begin position="284"/>
        <end position="325"/>
    </location>
</feature>
<evidence type="ECO:0000256" key="5">
    <source>
        <dbReference type="ARBA" id="ARBA00029440"/>
    </source>
</evidence>
<dbReference type="PANTHER" id="PTHR21022">
    <property type="entry name" value="PREPHENATE DEHYDRATASE P PROTEIN"/>
    <property type="match status" value="1"/>
</dbReference>
<comment type="pathway">
    <text evidence="5">Amino-acid biosynthesis.</text>
</comment>
<dbReference type="AlphaFoldDB" id="A0AAN6G6T9"/>
<protein>
    <recommendedName>
        <fullName evidence="7">Prephenate dehydratase domain-containing protein</fullName>
    </recommendedName>
</protein>
<dbReference type="SUPFAM" id="SSF53850">
    <property type="entry name" value="Periplasmic binding protein-like II"/>
    <property type="match status" value="2"/>
</dbReference>
<dbReference type="EMBL" id="JAPDMQ010000768">
    <property type="protein sequence ID" value="KAK0520646.1"/>
    <property type="molecule type" value="Genomic_DNA"/>
</dbReference>
<feature type="compositionally biased region" description="Polar residues" evidence="6">
    <location>
        <begin position="294"/>
        <end position="304"/>
    </location>
</feature>
<feature type="region of interest" description="Disordered" evidence="6">
    <location>
        <begin position="369"/>
        <end position="401"/>
    </location>
</feature>
<dbReference type="InterPro" id="IPR018528">
    <property type="entry name" value="Preph_deHydtase_CS"/>
</dbReference>
<keyword evidence="1" id="KW-0028">Amino-acid biosynthesis</keyword>
<comment type="caution">
    <text evidence="8">The sequence shown here is derived from an EMBL/GenBank/DDBJ whole genome shotgun (WGS) entry which is preliminary data.</text>
</comment>
<evidence type="ECO:0000259" key="7">
    <source>
        <dbReference type="PROSITE" id="PS51171"/>
    </source>
</evidence>
<accession>A0AAN6G6T9</accession>
<evidence type="ECO:0000256" key="3">
    <source>
        <dbReference type="ARBA" id="ARBA00023222"/>
    </source>
</evidence>
<dbReference type="PROSITE" id="PS00857">
    <property type="entry name" value="PREPHENATE_DEHYDR_1"/>
    <property type="match status" value="1"/>
</dbReference>
<keyword evidence="2" id="KW-0057">Aromatic amino acid biosynthesis</keyword>